<comment type="similarity">
    <text evidence="2">Belongs to the cation diffusion facilitator (CDF) transporter (TC 2.A.4) family. SLC30A subfamily.</text>
</comment>
<feature type="transmembrane region" description="Helical" evidence="9">
    <location>
        <begin position="186"/>
        <end position="207"/>
    </location>
</feature>
<keyword evidence="3 9" id="KW-0812">Transmembrane</keyword>
<evidence type="ECO:0000313" key="13">
    <source>
        <dbReference type="Proteomes" id="UP001430804"/>
    </source>
</evidence>
<feature type="transmembrane region" description="Helical" evidence="9">
    <location>
        <begin position="155"/>
        <end position="180"/>
    </location>
</feature>
<dbReference type="PANTHER" id="PTHR11562:SF17">
    <property type="entry name" value="RE54080P-RELATED"/>
    <property type="match status" value="1"/>
</dbReference>
<feature type="transmembrane region" description="Helical" evidence="9">
    <location>
        <begin position="20"/>
        <end position="40"/>
    </location>
</feature>
<evidence type="ECO:0000256" key="5">
    <source>
        <dbReference type="ARBA" id="ARBA00022989"/>
    </source>
</evidence>
<organism evidence="12 13">
    <name type="scientific">Pseudohoeflea coraliihabitans</name>
    <dbReference type="NCBI Taxonomy" id="2860393"/>
    <lineage>
        <taxon>Bacteria</taxon>
        <taxon>Pseudomonadati</taxon>
        <taxon>Pseudomonadota</taxon>
        <taxon>Alphaproteobacteria</taxon>
        <taxon>Hyphomicrobiales</taxon>
        <taxon>Rhizobiaceae</taxon>
        <taxon>Pseudohoeflea</taxon>
    </lineage>
</organism>
<evidence type="ECO:0000256" key="1">
    <source>
        <dbReference type="ARBA" id="ARBA00004141"/>
    </source>
</evidence>
<accession>A0ABS6WPK6</accession>
<proteinExistence type="inferred from homology"/>
<keyword evidence="4" id="KW-0862">Zinc</keyword>
<dbReference type="InterPro" id="IPR058533">
    <property type="entry name" value="Cation_efflux_TM"/>
</dbReference>
<evidence type="ECO:0000256" key="3">
    <source>
        <dbReference type="ARBA" id="ARBA00022692"/>
    </source>
</evidence>
<dbReference type="RefSeq" id="WP_219201844.1">
    <property type="nucleotide sequence ID" value="NZ_JAHWQX010000003.1"/>
</dbReference>
<evidence type="ECO:0000256" key="7">
    <source>
        <dbReference type="ARBA" id="ARBA00023136"/>
    </source>
</evidence>
<reference evidence="12" key="1">
    <citation type="submission" date="2021-07" db="EMBL/GenBank/DDBJ databases">
        <title>Pseudohoeflea marina sp. nov. a polyhydroxyalcanoate-producing bacterium.</title>
        <authorList>
            <person name="Zheng W."/>
            <person name="Yu S."/>
            <person name="Huang Y."/>
        </authorList>
    </citation>
    <scope>NUCLEOTIDE SEQUENCE</scope>
    <source>
        <strain evidence="12">DP4N28-3</strain>
    </source>
</reference>
<keyword evidence="6" id="KW-0406">Ion transport</keyword>
<dbReference type="Pfam" id="PF16916">
    <property type="entry name" value="ZT_dimer"/>
    <property type="match status" value="1"/>
</dbReference>
<dbReference type="InterPro" id="IPR027470">
    <property type="entry name" value="Cation_efflux_CTD"/>
</dbReference>
<evidence type="ECO:0000256" key="8">
    <source>
        <dbReference type="SAM" id="MobiDB-lite"/>
    </source>
</evidence>
<dbReference type="PANTHER" id="PTHR11562">
    <property type="entry name" value="CATION EFFLUX PROTEIN/ ZINC TRANSPORTER"/>
    <property type="match status" value="1"/>
</dbReference>
<keyword evidence="4" id="KW-0864">Zinc transport</keyword>
<evidence type="ECO:0000259" key="11">
    <source>
        <dbReference type="Pfam" id="PF16916"/>
    </source>
</evidence>
<feature type="transmembrane region" description="Helical" evidence="9">
    <location>
        <begin position="87"/>
        <end position="106"/>
    </location>
</feature>
<dbReference type="Proteomes" id="UP001430804">
    <property type="component" value="Unassembled WGS sequence"/>
</dbReference>
<feature type="region of interest" description="Disordered" evidence="8">
    <location>
        <begin position="304"/>
        <end position="326"/>
    </location>
</feature>
<dbReference type="InterPro" id="IPR050681">
    <property type="entry name" value="CDF/SLC30A"/>
</dbReference>
<evidence type="ECO:0000313" key="12">
    <source>
        <dbReference type="EMBL" id="MBW3097888.1"/>
    </source>
</evidence>
<feature type="transmembrane region" description="Helical" evidence="9">
    <location>
        <begin position="121"/>
        <end position="143"/>
    </location>
</feature>
<protein>
    <submittedName>
        <fullName evidence="12">Cation diffusion facilitator family transporter</fullName>
    </submittedName>
</protein>
<dbReference type="NCBIfam" id="TIGR01297">
    <property type="entry name" value="CDF"/>
    <property type="match status" value="1"/>
</dbReference>
<name>A0ABS6WPK6_9HYPH</name>
<dbReference type="EMBL" id="JAHWQX010000003">
    <property type="protein sequence ID" value="MBW3097888.1"/>
    <property type="molecule type" value="Genomic_DNA"/>
</dbReference>
<dbReference type="Pfam" id="PF01545">
    <property type="entry name" value="Cation_efflux"/>
    <property type="match status" value="1"/>
</dbReference>
<keyword evidence="7 9" id="KW-0472">Membrane</keyword>
<comment type="subcellular location">
    <subcellularLocation>
        <location evidence="1">Membrane</location>
        <topology evidence="1">Multi-pass membrane protein</topology>
    </subcellularLocation>
</comment>
<dbReference type="InterPro" id="IPR002524">
    <property type="entry name" value="Cation_efflux"/>
</dbReference>
<feature type="domain" description="Cation efflux protein transmembrane" evidence="10">
    <location>
        <begin position="21"/>
        <end position="211"/>
    </location>
</feature>
<feature type="compositionally biased region" description="Basic and acidic residues" evidence="8">
    <location>
        <begin position="304"/>
        <end position="320"/>
    </location>
</feature>
<evidence type="ECO:0000256" key="4">
    <source>
        <dbReference type="ARBA" id="ARBA00022906"/>
    </source>
</evidence>
<comment type="caution">
    <text evidence="12">The sequence shown here is derived from an EMBL/GenBank/DDBJ whole genome shotgun (WGS) entry which is preliminary data.</text>
</comment>
<sequence length="326" mass="34723">MAGHGHNHNHIDPDAGDARVLWAILVNLGLTVAQVVGGLLAGSLALIADALHNFSDAISLIIAFAARKIARKPADSQMTFGYGRAEVVAALINYTTLILIGAYLAYEAVMRFFDPQPVDGWLVVIIAVVALVVDLVTAALTFTMAKSSVNIRAAFLHNVADALGSVAVIVAGGLILLYDWRLIDPIATLLIAGYILWQAITEIGGVIRILMLGSPPDIDAEAVLADLRGIDGISGVHHLHLWQMQENEAAVDAHLVIFEGQWHAADAIKSTAKARLAEQFGIVHATFELECAVHACHDAPVIGHEGKGQHGHGHAFDSRDQQPGSR</sequence>
<keyword evidence="5 9" id="KW-1133">Transmembrane helix</keyword>
<evidence type="ECO:0000256" key="9">
    <source>
        <dbReference type="SAM" id="Phobius"/>
    </source>
</evidence>
<evidence type="ECO:0000259" key="10">
    <source>
        <dbReference type="Pfam" id="PF01545"/>
    </source>
</evidence>
<keyword evidence="13" id="KW-1185">Reference proteome</keyword>
<gene>
    <name evidence="12" type="ORF">KY465_11415</name>
</gene>
<evidence type="ECO:0000256" key="2">
    <source>
        <dbReference type="ARBA" id="ARBA00008873"/>
    </source>
</evidence>
<feature type="domain" description="Cation efflux protein cytoplasmic" evidence="11">
    <location>
        <begin position="215"/>
        <end position="287"/>
    </location>
</feature>
<evidence type="ECO:0000256" key="6">
    <source>
        <dbReference type="ARBA" id="ARBA00023065"/>
    </source>
</evidence>
<keyword evidence="4" id="KW-0813">Transport</keyword>